<evidence type="ECO:0008006" key="4">
    <source>
        <dbReference type="Google" id="ProtNLM"/>
    </source>
</evidence>
<keyword evidence="1" id="KW-1133">Transmembrane helix</keyword>
<dbReference type="EMBL" id="JACRSO010000002">
    <property type="protein sequence ID" value="MBC8528873.1"/>
    <property type="molecule type" value="Genomic_DNA"/>
</dbReference>
<evidence type="ECO:0000256" key="1">
    <source>
        <dbReference type="SAM" id="Phobius"/>
    </source>
</evidence>
<gene>
    <name evidence="2" type="ORF">H8699_05490</name>
</gene>
<comment type="caution">
    <text evidence="2">The sequence shown here is derived from an EMBL/GenBank/DDBJ whole genome shotgun (WGS) entry which is preliminary data.</text>
</comment>
<evidence type="ECO:0000313" key="3">
    <source>
        <dbReference type="Proteomes" id="UP000654279"/>
    </source>
</evidence>
<protein>
    <recommendedName>
        <fullName evidence="4">Stage III sporulation protein AG</fullName>
    </recommendedName>
</protein>
<keyword evidence="3" id="KW-1185">Reference proteome</keyword>
<accession>A0A926HM85</accession>
<dbReference type="Proteomes" id="UP000654279">
    <property type="component" value="Unassembled WGS sequence"/>
</dbReference>
<dbReference type="RefSeq" id="WP_249284821.1">
    <property type="nucleotide sequence ID" value="NZ_JACRSO010000002.1"/>
</dbReference>
<reference evidence="2" key="1">
    <citation type="submission" date="2020-08" db="EMBL/GenBank/DDBJ databases">
        <title>Genome public.</title>
        <authorList>
            <person name="Liu C."/>
            <person name="Sun Q."/>
        </authorList>
    </citation>
    <scope>NUCLEOTIDE SEQUENCE</scope>
    <source>
        <strain evidence="2">NSJ-44</strain>
    </source>
</reference>
<dbReference type="AlphaFoldDB" id="A0A926HM85"/>
<keyword evidence="1" id="KW-0812">Transmembrane</keyword>
<proteinExistence type="predicted"/>
<keyword evidence="1" id="KW-0472">Membrane</keyword>
<name>A0A926HM85_9FIRM</name>
<evidence type="ECO:0000313" key="2">
    <source>
        <dbReference type="EMBL" id="MBC8528873.1"/>
    </source>
</evidence>
<feature type="transmembrane region" description="Helical" evidence="1">
    <location>
        <begin position="40"/>
        <end position="59"/>
    </location>
</feature>
<sequence>MLRQVAPAPEPEPAKRPAIDYGQLLKRAVGRIKNKKNVEFIILGVIILAILLIYASTLWDKAPDEQPLPSNLLESGAQEELTEYSGTLEKKLAQILSQIVGVGDVNVMITFESGPIVETATGLGQEENAYPKVQGVLVVAEGAGDLGVKAKVLDAVRIALNLPADQVQVFERTPEMP</sequence>
<organism evidence="2 3">
    <name type="scientific">Luoshenia tenuis</name>
    <dbReference type="NCBI Taxonomy" id="2763654"/>
    <lineage>
        <taxon>Bacteria</taxon>
        <taxon>Bacillati</taxon>
        <taxon>Bacillota</taxon>
        <taxon>Clostridia</taxon>
        <taxon>Christensenellales</taxon>
        <taxon>Christensenellaceae</taxon>
        <taxon>Luoshenia</taxon>
    </lineage>
</organism>